<evidence type="ECO:0000256" key="3">
    <source>
        <dbReference type="ARBA" id="ARBA00006751"/>
    </source>
</evidence>
<dbReference type="UniPathway" id="UPA00606"/>
<organism evidence="10 11">
    <name type="scientific">Muricaecibacterium torontonense</name>
    <dbReference type="NCBI Taxonomy" id="3032871"/>
    <lineage>
        <taxon>Bacteria</taxon>
        <taxon>Bacillati</taxon>
        <taxon>Actinomycetota</taxon>
        <taxon>Coriobacteriia</taxon>
        <taxon>Coriobacteriales</taxon>
        <taxon>Atopobiaceae</taxon>
        <taxon>Muricaecibacterium</taxon>
    </lineage>
</organism>
<dbReference type="PANTHER" id="PTHR11904:SF9">
    <property type="entry name" value="PURINE NUCLEOSIDE PHOSPHORYLASE-RELATED"/>
    <property type="match status" value="1"/>
</dbReference>
<evidence type="ECO:0000259" key="9">
    <source>
        <dbReference type="Pfam" id="PF01048"/>
    </source>
</evidence>
<dbReference type="GO" id="GO:0004731">
    <property type="term" value="F:purine-nucleoside phosphorylase activity"/>
    <property type="evidence" value="ECO:0007669"/>
    <property type="project" value="UniProtKB-EC"/>
</dbReference>
<comment type="pathway">
    <text evidence="2">Purine metabolism; purine nucleoside salvage.</text>
</comment>
<comment type="caution">
    <text evidence="10">The sequence shown here is derived from an EMBL/GenBank/DDBJ whole genome shotgun (WGS) entry which is preliminary data.</text>
</comment>
<evidence type="ECO:0000256" key="5">
    <source>
        <dbReference type="ARBA" id="ARBA00022676"/>
    </source>
</evidence>
<evidence type="ECO:0000256" key="1">
    <source>
        <dbReference type="ARBA" id="ARBA00002678"/>
    </source>
</evidence>
<evidence type="ECO:0000256" key="7">
    <source>
        <dbReference type="ARBA" id="ARBA00031036"/>
    </source>
</evidence>
<evidence type="ECO:0000313" key="11">
    <source>
        <dbReference type="Proteomes" id="UP000310263"/>
    </source>
</evidence>
<dbReference type="GO" id="GO:0009116">
    <property type="term" value="P:nucleoside metabolic process"/>
    <property type="evidence" value="ECO:0007669"/>
    <property type="project" value="InterPro"/>
</dbReference>
<evidence type="ECO:0000256" key="4">
    <source>
        <dbReference type="ARBA" id="ARBA00011886"/>
    </source>
</evidence>
<dbReference type="PANTHER" id="PTHR11904">
    <property type="entry name" value="METHYLTHIOADENOSINE/PURINE NUCLEOSIDE PHOSPHORYLASE"/>
    <property type="match status" value="1"/>
</dbReference>
<dbReference type="InterPro" id="IPR011268">
    <property type="entry name" value="Purine_phosphorylase"/>
</dbReference>
<dbReference type="GO" id="GO:0005737">
    <property type="term" value="C:cytoplasm"/>
    <property type="evidence" value="ECO:0007669"/>
    <property type="project" value="TreeGrafter"/>
</dbReference>
<comment type="catalytic activity">
    <reaction evidence="8">
        <text>a purine 2'-deoxy-D-ribonucleoside + phosphate = a purine nucleobase + 2-deoxy-alpha-D-ribose 1-phosphate</text>
        <dbReference type="Rhea" id="RHEA:36431"/>
        <dbReference type="ChEBI" id="CHEBI:26386"/>
        <dbReference type="ChEBI" id="CHEBI:43474"/>
        <dbReference type="ChEBI" id="CHEBI:57259"/>
        <dbReference type="ChEBI" id="CHEBI:142361"/>
        <dbReference type="EC" id="2.4.2.1"/>
    </reaction>
</comment>
<dbReference type="EC" id="2.4.2.1" evidence="4"/>
<evidence type="ECO:0000256" key="6">
    <source>
        <dbReference type="ARBA" id="ARBA00022679"/>
    </source>
</evidence>
<dbReference type="Proteomes" id="UP000310263">
    <property type="component" value="Unassembled WGS sequence"/>
</dbReference>
<keyword evidence="5 10" id="KW-0328">Glycosyltransferase</keyword>
<comment type="function">
    <text evidence="1">The purine nucleoside phosphorylases catalyze the phosphorolytic breakdown of the N-glycosidic bond in the beta-(deoxy)ribonucleoside molecules, with the formation of the corresponding free purine bases and pentose-1-phosphate. Cleaves guanosine, inosine, 2'-deoxyguanosine and 2'-deoxyinosine.</text>
</comment>
<name>A0A4S2F4H6_9ACTN</name>
<dbReference type="EMBL" id="SRYE01000001">
    <property type="protein sequence ID" value="TGY63382.1"/>
    <property type="molecule type" value="Genomic_DNA"/>
</dbReference>
<keyword evidence="11" id="KW-1185">Reference proteome</keyword>
<dbReference type="InterPro" id="IPR000845">
    <property type="entry name" value="Nucleoside_phosphorylase_d"/>
</dbReference>
<dbReference type="NCBIfam" id="NF006054">
    <property type="entry name" value="PRK08202.1"/>
    <property type="match status" value="1"/>
</dbReference>
<protein>
    <recommendedName>
        <fullName evidence="4">purine-nucleoside phosphorylase</fullName>
        <ecNumber evidence="4">2.4.2.1</ecNumber>
    </recommendedName>
    <alternativeName>
        <fullName evidence="7">Inosine-guanosine phosphorylase</fullName>
    </alternativeName>
</protein>
<keyword evidence="6 10" id="KW-0808">Transferase</keyword>
<gene>
    <name evidence="10" type="ORF">E5334_02470</name>
</gene>
<feature type="domain" description="Nucleoside phosphorylase" evidence="9">
    <location>
        <begin position="155"/>
        <end position="395"/>
    </location>
</feature>
<evidence type="ECO:0000256" key="2">
    <source>
        <dbReference type="ARBA" id="ARBA00005058"/>
    </source>
</evidence>
<evidence type="ECO:0000256" key="8">
    <source>
        <dbReference type="ARBA" id="ARBA00048556"/>
    </source>
</evidence>
<sequence>MRVVVSDCMLGAPCRYDGGAKPSWAVQHLCEAPGVEVCPVCPETLGGLASPRPPAEIRGDRVVLATGDDVTDAFEAGAQAALDAARSSGATLCVLKSKSPSCGTSHVYDGSFTGTLRAGAGIAAHLLAKEGFSVVDEHTVESCHPTMEHPVALCLGTGLGSLAQAVTPVRRIAYEDIPGFPLGARPVSGHSFEVTVGTLEGVPVVVYPGRVHLYQGYSVSQVTSLVRHAHHLGCKDIIFACATGAIEGQAPLGLGLITDQLNLTGQNPLVGEDNLRGLDTPFVDMSDAYTPYLREICKGVAADLSIQLSEGVLAGICGPSFESPAEARAMAACGASYTAMSVVNEVVLAHGLGMNVLGLTLSANQAGAPGVTHETVLSYAATHAADFEALIRGVLAKL</sequence>
<reference evidence="10 11" key="1">
    <citation type="submission" date="2019-04" db="EMBL/GenBank/DDBJ databases">
        <title>Microbes associate with the intestines of laboratory mice.</title>
        <authorList>
            <person name="Navarre W."/>
            <person name="Wong E."/>
            <person name="Huang K."/>
            <person name="Tropini C."/>
            <person name="Ng K."/>
            <person name="Yu B."/>
        </authorList>
    </citation>
    <scope>NUCLEOTIDE SEQUENCE [LARGE SCALE GENOMIC DNA]</scope>
    <source>
        <strain evidence="10 11">NM07_P-09</strain>
    </source>
</reference>
<dbReference type="InterPro" id="IPR007553">
    <property type="entry name" value="2-thiour_desulf"/>
</dbReference>
<accession>A0A4S2F4H6</accession>
<comment type="similarity">
    <text evidence="3">Belongs to the PNP/MTAP phosphorylase family.</text>
</comment>
<dbReference type="Pfam" id="PF04463">
    <property type="entry name" value="2-thiour_desulf"/>
    <property type="match status" value="1"/>
</dbReference>
<dbReference type="AlphaFoldDB" id="A0A4S2F4H6"/>
<proteinExistence type="inferred from homology"/>
<evidence type="ECO:0000313" key="10">
    <source>
        <dbReference type="EMBL" id="TGY63382.1"/>
    </source>
</evidence>
<dbReference type="RefSeq" id="WP_136012009.1">
    <property type="nucleotide sequence ID" value="NZ_SRYE01000001.1"/>
</dbReference>
<dbReference type="CDD" id="cd09009">
    <property type="entry name" value="PNP-EcPNPII_like"/>
    <property type="match status" value="1"/>
</dbReference>
<dbReference type="Gene3D" id="3.40.50.1580">
    <property type="entry name" value="Nucleoside phosphorylase domain"/>
    <property type="match status" value="1"/>
</dbReference>
<dbReference type="InterPro" id="IPR035994">
    <property type="entry name" value="Nucleoside_phosphorylase_sf"/>
</dbReference>
<dbReference type="OrthoDB" id="1523230at2"/>
<dbReference type="SUPFAM" id="SSF53167">
    <property type="entry name" value="Purine and uridine phosphorylases"/>
    <property type="match status" value="1"/>
</dbReference>
<dbReference type="Pfam" id="PF01048">
    <property type="entry name" value="PNP_UDP_1"/>
    <property type="match status" value="1"/>
</dbReference>